<dbReference type="InterPro" id="IPR036514">
    <property type="entry name" value="SGNH_hydro_sf"/>
</dbReference>
<evidence type="ECO:0000313" key="2">
    <source>
        <dbReference type="EMBL" id="HIT42379.1"/>
    </source>
</evidence>
<evidence type="ECO:0000259" key="1">
    <source>
        <dbReference type="Pfam" id="PF14606"/>
    </source>
</evidence>
<dbReference type="Gene3D" id="3.40.50.1110">
    <property type="entry name" value="SGNH hydrolase"/>
    <property type="match status" value="1"/>
</dbReference>
<dbReference type="Pfam" id="PF14606">
    <property type="entry name" value="Lipase_GDSL_3"/>
    <property type="match status" value="1"/>
</dbReference>
<organism evidence="2 3">
    <name type="scientific">Candidatus Caccovicinus merdipullorum</name>
    <dbReference type="NCBI Taxonomy" id="2840724"/>
    <lineage>
        <taxon>Bacteria</taxon>
        <taxon>Bacillati</taxon>
        <taxon>Bacillota</taxon>
        <taxon>Clostridia</taxon>
        <taxon>Eubacteriales</taxon>
        <taxon>Candidatus Caccovicinus</taxon>
    </lineage>
</organism>
<reference evidence="2" key="2">
    <citation type="journal article" date="2021" name="PeerJ">
        <title>Extensive microbial diversity within the chicken gut microbiome revealed by metagenomics and culture.</title>
        <authorList>
            <person name="Gilroy R."/>
            <person name="Ravi A."/>
            <person name="Getino M."/>
            <person name="Pursley I."/>
            <person name="Horton D.L."/>
            <person name="Alikhan N.F."/>
            <person name="Baker D."/>
            <person name="Gharbi K."/>
            <person name="Hall N."/>
            <person name="Watson M."/>
            <person name="Adriaenssens E.M."/>
            <person name="Foster-Nyarko E."/>
            <person name="Jarju S."/>
            <person name="Secka A."/>
            <person name="Antonio M."/>
            <person name="Oren A."/>
            <person name="Chaudhuri R.R."/>
            <person name="La Ragione R."/>
            <person name="Hildebrand F."/>
            <person name="Pallen M.J."/>
        </authorList>
    </citation>
    <scope>NUCLEOTIDE SEQUENCE</scope>
    <source>
        <strain evidence="2">CHK123-3438</strain>
    </source>
</reference>
<evidence type="ECO:0000313" key="3">
    <source>
        <dbReference type="Proteomes" id="UP000886860"/>
    </source>
</evidence>
<dbReference type="SUPFAM" id="SSF52266">
    <property type="entry name" value="SGNH hydrolase"/>
    <property type="match status" value="1"/>
</dbReference>
<dbReference type="InterPro" id="IPR013830">
    <property type="entry name" value="SGNH_hydro"/>
</dbReference>
<reference evidence="2" key="1">
    <citation type="submission" date="2020-10" db="EMBL/GenBank/DDBJ databases">
        <authorList>
            <person name="Gilroy R."/>
        </authorList>
    </citation>
    <scope>NUCLEOTIDE SEQUENCE</scope>
    <source>
        <strain evidence="2">CHK123-3438</strain>
    </source>
</reference>
<proteinExistence type="predicted"/>
<accession>A0A9D1GLM7</accession>
<name>A0A9D1GLM7_9FIRM</name>
<protein>
    <recommendedName>
        <fullName evidence="1">SGNH hydrolase-type esterase domain-containing protein</fullName>
    </recommendedName>
</protein>
<sequence length="347" mass="39497">MEYNGMLLHNVQELIYDQEYHDYGLNRVPESLRVRLNPKAQKNIRFVSGCELRFVMESDEVQIALRRMPVSGSILSQGMVQVYQGNFQGSYQIGPQAVTTEGSRILIRKQDWGYVRQFTQSGKTTERRGPGFSAEVTRVLLPYDWGCFLGEIQGKIRPPKPSELPPKRLLVYGSSITHGGNASLMSQTYAFRLAEILGVDCINLGCAGSAWMDPAMGAWIAGRKDWDMALLELGVNVIGEWTPQRLYERAGSFIRQIKEAHPEQPVWVTDMYYNHHDFCQDPRAFQFREVIKTCVEELKYRYPRLEYVNGLEMMGEKDGFCCLSSDGLHPSDLGHSVIARRLGERLG</sequence>
<feature type="domain" description="SGNH hydrolase-type esterase" evidence="1">
    <location>
        <begin position="167"/>
        <end position="339"/>
    </location>
</feature>
<dbReference type="AlphaFoldDB" id="A0A9D1GLM7"/>
<dbReference type="EMBL" id="DVKS01000169">
    <property type="protein sequence ID" value="HIT42379.1"/>
    <property type="molecule type" value="Genomic_DNA"/>
</dbReference>
<comment type="caution">
    <text evidence="2">The sequence shown here is derived from an EMBL/GenBank/DDBJ whole genome shotgun (WGS) entry which is preliminary data.</text>
</comment>
<gene>
    <name evidence="2" type="ORF">IAB60_09880</name>
</gene>
<dbReference type="Proteomes" id="UP000886860">
    <property type="component" value="Unassembled WGS sequence"/>
</dbReference>